<dbReference type="RefSeq" id="XP_016218160.1">
    <property type="nucleotide sequence ID" value="XM_016354065.1"/>
</dbReference>
<dbReference type="EMBL" id="KN847531">
    <property type="protein sequence ID" value="KIW08291.1"/>
    <property type="molecule type" value="Genomic_DNA"/>
</dbReference>
<dbReference type="Proteomes" id="UP000053259">
    <property type="component" value="Unassembled WGS sequence"/>
</dbReference>
<feature type="region of interest" description="Disordered" evidence="2">
    <location>
        <begin position="58"/>
        <end position="99"/>
    </location>
</feature>
<reference evidence="3 4" key="1">
    <citation type="submission" date="2015-01" db="EMBL/GenBank/DDBJ databases">
        <title>The Genome Sequence of Ochroconis gallopava CBS43764.</title>
        <authorList>
            <consortium name="The Broad Institute Genomics Platform"/>
            <person name="Cuomo C."/>
            <person name="de Hoog S."/>
            <person name="Gorbushina A."/>
            <person name="Stielow B."/>
            <person name="Teixiera M."/>
            <person name="Abouelleil A."/>
            <person name="Chapman S.B."/>
            <person name="Priest M."/>
            <person name="Young S.K."/>
            <person name="Wortman J."/>
            <person name="Nusbaum C."/>
            <person name="Birren B."/>
        </authorList>
    </citation>
    <scope>NUCLEOTIDE SEQUENCE [LARGE SCALE GENOMIC DNA]</scope>
    <source>
        <strain evidence="3 4">CBS 43764</strain>
    </source>
</reference>
<dbReference type="GeneID" id="27309182"/>
<accession>A0A0D1XZQ7</accession>
<dbReference type="STRING" id="253628.A0A0D1XZQ7"/>
<feature type="compositionally biased region" description="Basic and acidic residues" evidence="2">
    <location>
        <begin position="90"/>
        <end position="99"/>
    </location>
</feature>
<sequence>MSHFIHSFPGLVRSDIDRGMRGSVTMTVAKVAYRTLVRMIGILEQESNERHIFSANNGRYPQRENGSFAGTGLSAAKGSDGAVGSGCYAVDEHGESRGH</sequence>
<evidence type="ECO:0000313" key="4">
    <source>
        <dbReference type="Proteomes" id="UP000053259"/>
    </source>
</evidence>
<dbReference type="AlphaFoldDB" id="A0A0D1XZQ7"/>
<evidence type="ECO:0000256" key="1">
    <source>
        <dbReference type="ARBA" id="ARBA00023002"/>
    </source>
</evidence>
<gene>
    <name evidence="3" type="ORF">PV09_01209</name>
</gene>
<dbReference type="GO" id="GO:0016491">
    <property type="term" value="F:oxidoreductase activity"/>
    <property type="evidence" value="ECO:0007669"/>
    <property type="project" value="UniProtKB-KW"/>
</dbReference>
<dbReference type="VEuPathDB" id="FungiDB:PV09_01209"/>
<dbReference type="HOGENOM" id="CLU_2322162_0_0_1"/>
<organism evidence="3 4">
    <name type="scientific">Verruconis gallopava</name>
    <dbReference type="NCBI Taxonomy" id="253628"/>
    <lineage>
        <taxon>Eukaryota</taxon>
        <taxon>Fungi</taxon>
        <taxon>Dikarya</taxon>
        <taxon>Ascomycota</taxon>
        <taxon>Pezizomycotina</taxon>
        <taxon>Dothideomycetes</taxon>
        <taxon>Pleosporomycetidae</taxon>
        <taxon>Venturiales</taxon>
        <taxon>Sympoventuriaceae</taxon>
        <taxon>Verruconis</taxon>
    </lineage>
</organism>
<keyword evidence="1" id="KW-0560">Oxidoreductase</keyword>
<dbReference type="InParanoid" id="A0A0D1XZQ7"/>
<name>A0A0D1XZQ7_9PEZI</name>
<proteinExistence type="predicted"/>
<evidence type="ECO:0000313" key="3">
    <source>
        <dbReference type="EMBL" id="KIW08291.1"/>
    </source>
</evidence>
<dbReference type="PANTHER" id="PTHR47534">
    <property type="entry name" value="YALI0E05731P"/>
    <property type="match status" value="1"/>
</dbReference>
<dbReference type="InterPro" id="IPR052228">
    <property type="entry name" value="Sec_Metab_Biosynth_Oxidored"/>
</dbReference>
<keyword evidence="4" id="KW-1185">Reference proteome</keyword>
<protein>
    <submittedName>
        <fullName evidence="3">Uncharacterized protein</fullName>
    </submittedName>
</protein>
<evidence type="ECO:0000256" key="2">
    <source>
        <dbReference type="SAM" id="MobiDB-lite"/>
    </source>
</evidence>
<dbReference type="PANTHER" id="PTHR47534:SF3">
    <property type="entry name" value="ALCOHOL DEHYDROGENASE-LIKE C-TERMINAL DOMAIN-CONTAINING PROTEIN"/>
    <property type="match status" value="1"/>
</dbReference>